<dbReference type="PROSITE" id="PS00893">
    <property type="entry name" value="NUDIX_BOX"/>
    <property type="match status" value="1"/>
</dbReference>
<dbReference type="EMBL" id="PFED01000136">
    <property type="protein sequence ID" value="PJE62726.1"/>
    <property type="molecule type" value="Genomic_DNA"/>
</dbReference>
<keyword evidence="1" id="KW-0378">Hydrolase</keyword>
<dbReference type="InterPro" id="IPR015797">
    <property type="entry name" value="NUDIX_hydrolase-like_dom_sf"/>
</dbReference>
<dbReference type="GO" id="GO:0004081">
    <property type="term" value="F:bis(5'-nucleosyl)-tetraphosphatase (asymmetrical) activity"/>
    <property type="evidence" value="ECO:0007669"/>
    <property type="project" value="TreeGrafter"/>
</dbReference>
<evidence type="ECO:0000313" key="4">
    <source>
        <dbReference type="Proteomes" id="UP000229554"/>
    </source>
</evidence>
<dbReference type="SUPFAM" id="SSF55811">
    <property type="entry name" value="Nudix"/>
    <property type="match status" value="1"/>
</dbReference>
<dbReference type="Pfam" id="PF00293">
    <property type="entry name" value="NUDIX"/>
    <property type="match status" value="1"/>
</dbReference>
<dbReference type="AlphaFoldDB" id="A0A2M8KS40"/>
<reference evidence="4" key="1">
    <citation type="submission" date="2017-09" db="EMBL/GenBank/DDBJ databases">
        <title>Depth-based differentiation of microbial function through sediment-hosted aquifers and enrichment of novel symbionts in the deep terrestrial subsurface.</title>
        <authorList>
            <person name="Probst A.J."/>
            <person name="Ladd B."/>
            <person name="Jarett J.K."/>
            <person name="Geller-Mcgrath D.E."/>
            <person name="Sieber C.M.K."/>
            <person name="Emerson J.B."/>
            <person name="Anantharaman K."/>
            <person name="Thomas B.C."/>
            <person name="Malmstrom R."/>
            <person name="Stieglmeier M."/>
            <person name="Klingl A."/>
            <person name="Woyke T."/>
            <person name="Ryan C.M."/>
            <person name="Banfield J.F."/>
        </authorList>
    </citation>
    <scope>NUCLEOTIDE SEQUENCE [LARGE SCALE GENOMIC DNA]</scope>
</reference>
<dbReference type="InterPro" id="IPR020084">
    <property type="entry name" value="NUDIX_hydrolase_CS"/>
</dbReference>
<dbReference type="InterPro" id="IPR051325">
    <property type="entry name" value="Nudix_hydrolase_domain"/>
</dbReference>
<proteinExistence type="predicted"/>
<organism evidence="3 4">
    <name type="scientific">Candidatus Roizmanbacteria bacterium CG10_big_fil_rev_8_21_14_0_10_39_6</name>
    <dbReference type="NCBI Taxonomy" id="1974853"/>
    <lineage>
        <taxon>Bacteria</taxon>
        <taxon>Candidatus Roizmaniibacteriota</taxon>
    </lineage>
</organism>
<evidence type="ECO:0000259" key="2">
    <source>
        <dbReference type="PROSITE" id="PS51462"/>
    </source>
</evidence>
<dbReference type="Proteomes" id="UP000229554">
    <property type="component" value="Unassembled WGS sequence"/>
</dbReference>
<dbReference type="InterPro" id="IPR000086">
    <property type="entry name" value="NUDIX_hydrolase_dom"/>
</dbReference>
<dbReference type="CDD" id="cd03673">
    <property type="entry name" value="NUDIX_Ap6A_hydrolase"/>
    <property type="match status" value="1"/>
</dbReference>
<gene>
    <name evidence="3" type="ORF">COU88_03470</name>
</gene>
<dbReference type="GO" id="GO:0006754">
    <property type="term" value="P:ATP biosynthetic process"/>
    <property type="evidence" value="ECO:0007669"/>
    <property type="project" value="TreeGrafter"/>
</dbReference>
<dbReference type="PANTHER" id="PTHR21340:SF0">
    <property type="entry name" value="BIS(5'-NUCLEOSYL)-TETRAPHOSPHATASE [ASYMMETRICAL]"/>
    <property type="match status" value="1"/>
</dbReference>
<evidence type="ECO:0000256" key="1">
    <source>
        <dbReference type="ARBA" id="ARBA00022801"/>
    </source>
</evidence>
<protein>
    <recommendedName>
        <fullName evidence="2">Nudix hydrolase domain-containing protein</fullName>
    </recommendedName>
</protein>
<dbReference type="Gene3D" id="3.90.79.10">
    <property type="entry name" value="Nucleoside Triphosphate Pyrophosphohydrolase"/>
    <property type="match status" value="1"/>
</dbReference>
<sequence length="140" mass="16217">MKHEISAGGIVYRQNKNTRLWLTIQQINTGHWGFPKGLVGDGDPHETLEEAAIREVREEGGICARITSKIETPSRYFYTWRGEKVQKTVWYFVMKYMSGSVDDHDIEVESATFVEESLISERLTYANDREQFRMALKTLP</sequence>
<name>A0A2M8KS40_9BACT</name>
<dbReference type="PROSITE" id="PS51462">
    <property type="entry name" value="NUDIX"/>
    <property type="match status" value="1"/>
</dbReference>
<evidence type="ECO:0000313" key="3">
    <source>
        <dbReference type="EMBL" id="PJE62726.1"/>
    </source>
</evidence>
<accession>A0A2M8KS40</accession>
<feature type="domain" description="Nudix hydrolase" evidence="2">
    <location>
        <begin position="2"/>
        <end position="136"/>
    </location>
</feature>
<comment type="caution">
    <text evidence="3">The sequence shown here is derived from an EMBL/GenBank/DDBJ whole genome shotgun (WGS) entry which is preliminary data.</text>
</comment>
<dbReference type="PANTHER" id="PTHR21340">
    <property type="entry name" value="DIADENOSINE 5,5-P1,P4-TETRAPHOSPHATE PYROPHOSPHOHYDROLASE MUTT"/>
    <property type="match status" value="1"/>
</dbReference>
<dbReference type="GO" id="GO:0006167">
    <property type="term" value="P:AMP biosynthetic process"/>
    <property type="evidence" value="ECO:0007669"/>
    <property type="project" value="TreeGrafter"/>
</dbReference>